<feature type="domain" description="Calponin-homology (CH)" evidence="2">
    <location>
        <begin position="23"/>
        <end position="140"/>
    </location>
</feature>
<proteinExistence type="predicted"/>
<gene>
    <name evidence="3" type="ORF">AMELA_G00274740</name>
</gene>
<dbReference type="EMBL" id="JAAGNN010000027">
    <property type="protein sequence ID" value="KAF4071560.1"/>
    <property type="molecule type" value="Genomic_DNA"/>
</dbReference>
<comment type="caution">
    <text evidence="3">The sequence shown here is derived from an EMBL/GenBank/DDBJ whole genome shotgun (WGS) entry which is preliminary data.</text>
</comment>
<feature type="region of interest" description="Disordered" evidence="1">
    <location>
        <begin position="468"/>
        <end position="557"/>
    </location>
</feature>
<feature type="region of interest" description="Disordered" evidence="1">
    <location>
        <begin position="168"/>
        <end position="241"/>
    </location>
</feature>
<dbReference type="Gene3D" id="1.10.418.10">
    <property type="entry name" value="Calponin-like domain"/>
    <property type="match status" value="1"/>
</dbReference>
<dbReference type="InterPro" id="IPR036872">
    <property type="entry name" value="CH_dom_sf"/>
</dbReference>
<evidence type="ECO:0000313" key="4">
    <source>
        <dbReference type="Proteomes" id="UP000593565"/>
    </source>
</evidence>
<feature type="region of interest" description="Disordered" evidence="1">
    <location>
        <begin position="582"/>
        <end position="637"/>
    </location>
</feature>
<feature type="compositionally biased region" description="Polar residues" evidence="1">
    <location>
        <begin position="547"/>
        <end position="556"/>
    </location>
</feature>
<feature type="compositionally biased region" description="Basic and acidic residues" evidence="1">
    <location>
        <begin position="582"/>
        <end position="598"/>
    </location>
</feature>
<dbReference type="PRINTS" id="PR00889">
    <property type="entry name" value="CALPONIN"/>
</dbReference>
<feature type="compositionally biased region" description="Basic and acidic residues" evidence="1">
    <location>
        <begin position="468"/>
        <end position="480"/>
    </location>
</feature>
<evidence type="ECO:0000256" key="1">
    <source>
        <dbReference type="SAM" id="MobiDB-lite"/>
    </source>
</evidence>
<dbReference type="GO" id="GO:0001725">
    <property type="term" value="C:stress fiber"/>
    <property type="evidence" value="ECO:0007669"/>
    <property type="project" value="TreeGrafter"/>
</dbReference>
<dbReference type="GO" id="GO:0003779">
    <property type="term" value="F:actin binding"/>
    <property type="evidence" value="ECO:0007669"/>
    <property type="project" value="InterPro"/>
</dbReference>
<feature type="compositionally biased region" description="Acidic residues" evidence="1">
    <location>
        <begin position="599"/>
        <end position="610"/>
    </location>
</feature>
<dbReference type="FunFam" id="1.10.418.10:FF:000038">
    <property type="entry name" value="LIM and calponin homology domains-containing protein 1"/>
    <property type="match status" value="1"/>
</dbReference>
<dbReference type="InterPro" id="IPR001715">
    <property type="entry name" value="CH_dom"/>
</dbReference>
<sequence length="760" mass="85203">MASADEGSRSRSVHHEATECSSGPAFQEAQTWIEAVTGRTFGEKDFRSSLENGILLCELLSSIKPGLVKKINRLPTPIAGLDNLTMFLRGCEELGLKGSQLFDPGDLQDMSIRANLTGSDCSRKLKNVLITIYWLGKTVNGCASYCGPTLDLKEFEGLLSMMRKECVNEEPDSPQRSVRDSGCVDNWESEHSDSLSPPRHRREDSFDSLDSFSSQSQPTPSPDTVLRPNCDDLEGDHRKLPDVLKDDMSARRVSYKEPRAALPFNQYLPNKSNQSTFMPAQLKKRRSEREEERRSGSNSTSPIREECVGISSKMPLALDSQKTVTWAVEGGAETQLDEAELKKMRKLEKAGIKVLPASAQYSSPKVTAVQPELAKSPSPDIIRRCDNNFLRGEQAHEWDEDDDDDDEGEEGDGKVPDIQKDDLASRRARMNRPKPSVAHQFLPSSCSSKDRERWEGIRLSSQHAVLEMLEKMEQEKKSESDTTSAEVPIVTRKDNPFLSPHGKKKAEEEESDEEDKGRSFVPNIQMDDLARRRTRIGSLPQKGPRQSLAQTSITQSDLEKWQRLSMTIENSEAAPVAVSIITRKENPFLSPEKAREKENDEEEDERETEEGGQAALPNIQKDDLARRRGRTGALPLRDHQQSLAQTSMTQSDLEKWQRLQMSTENSDSPPLCQSCLAASSVKVAHSDPARCQGRSRGDRKHVVTFGGVTKMERFSWEEERQEEEWRKEGGKDESETLRRLFSSATVAMPTSGMSSGRERA</sequence>
<keyword evidence="4" id="KW-1185">Reference proteome</keyword>
<feature type="region of interest" description="Disordered" evidence="1">
    <location>
        <begin position="716"/>
        <end position="760"/>
    </location>
</feature>
<dbReference type="PANTHER" id="PTHR15551">
    <property type="entry name" value="LIM DOMAIN ONLY 7"/>
    <property type="match status" value="1"/>
</dbReference>
<protein>
    <recommendedName>
        <fullName evidence="2">Calponin-homology (CH) domain-containing protein</fullName>
    </recommendedName>
</protein>
<dbReference type="AlphaFoldDB" id="A0A7J5ZM62"/>
<dbReference type="SUPFAM" id="SSF47576">
    <property type="entry name" value="Calponin-homology domain, CH-domain"/>
    <property type="match status" value="1"/>
</dbReference>
<accession>A0A7J5ZM62</accession>
<dbReference type="GO" id="GO:0031032">
    <property type="term" value="P:actomyosin structure organization"/>
    <property type="evidence" value="ECO:0007669"/>
    <property type="project" value="InterPro"/>
</dbReference>
<dbReference type="GO" id="GO:0051893">
    <property type="term" value="P:regulation of focal adhesion assembly"/>
    <property type="evidence" value="ECO:0007669"/>
    <property type="project" value="TreeGrafter"/>
</dbReference>
<feature type="region of interest" description="Disordered" evidence="1">
    <location>
        <begin position="353"/>
        <end position="455"/>
    </location>
</feature>
<feature type="region of interest" description="Disordered" evidence="1">
    <location>
        <begin position="266"/>
        <end position="307"/>
    </location>
</feature>
<feature type="compositionally biased region" description="Acidic residues" evidence="1">
    <location>
        <begin position="398"/>
        <end position="410"/>
    </location>
</feature>
<dbReference type="Pfam" id="PF00307">
    <property type="entry name" value="CH"/>
    <property type="match status" value="1"/>
</dbReference>
<reference evidence="3 4" key="1">
    <citation type="submission" date="2020-02" db="EMBL/GenBank/DDBJ databases">
        <title>A chromosome-scale genome assembly of the black bullhead catfish (Ameiurus melas).</title>
        <authorList>
            <person name="Wen M."/>
            <person name="Zham M."/>
            <person name="Cabau C."/>
            <person name="Klopp C."/>
            <person name="Donnadieu C."/>
            <person name="Roques C."/>
            <person name="Bouchez O."/>
            <person name="Lampietro C."/>
            <person name="Jouanno E."/>
            <person name="Herpin A."/>
            <person name="Louis A."/>
            <person name="Berthelot C."/>
            <person name="Parey E."/>
            <person name="Roest-Crollius H."/>
            <person name="Braasch I."/>
            <person name="Postlethwait J."/>
            <person name="Robinson-Rechavi M."/>
            <person name="Echchiki A."/>
            <person name="Begum T."/>
            <person name="Montfort J."/>
            <person name="Schartl M."/>
            <person name="Bobe J."/>
            <person name="Guiguen Y."/>
        </authorList>
    </citation>
    <scope>NUCLEOTIDE SEQUENCE [LARGE SCALE GENOMIC DNA]</scope>
    <source>
        <strain evidence="3">M_S1</strain>
        <tissue evidence="3">Blood</tissue>
    </source>
</reference>
<evidence type="ECO:0000313" key="3">
    <source>
        <dbReference type="EMBL" id="KAF4071560.1"/>
    </source>
</evidence>
<dbReference type="GO" id="GO:0051496">
    <property type="term" value="P:positive regulation of stress fiber assembly"/>
    <property type="evidence" value="ECO:0007669"/>
    <property type="project" value="TreeGrafter"/>
</dbReference>
<feature type="compositionally biased region" description="Low complexity" evidence="1">
    <location>
        <begin position="208"/>
        <end position="224"/>
    </location>
</feature>
<dbReference type="PANTHER" id="PTHR15551:SF4">
    <property type="entry name" value="LIM AND CALPONIN HOMOLOGY DOMAINS-CONTAINING PROTEIN 1 ISOFORM X1"/>
    <property type="match status" value="1"/>
</dbReference>
<feature type="compositionally biased region" description="Polar residues" evidence="1">
    <location>
        <begin position="267"/>
        <end position="278"/>
    </location>
</feature>
<dbReference type="InterPro" id="IPR001997">
    <property type="entry name" value="Calponin/LIMCH1"/>
</dbReference>
<dbReference type="PROSITE" id="PS50021">
    <property type="entry name" value="CH"/>
    <property type="match status" value="1"/>
</dbReference>
<organism evidence="3 4">
    <name type="scientific">Ameiurus melas</name>
    <name type="common">Black bullhead</name>
    <name type="synonym">Silurus melas</name>
    <dbReference type="NCBI Taxonomy" id="219545"/>
    <lineage>
        <taxon>Eukaryota</taxon>
        <taxon>Metazoa</taxon>
        <taxon>Chordata</taxon>
        <taxon>Craniata</taxon>
        <taxon>Vertebrata</taxon>
        <taxon>Euteleostomi</taxon>
        <taxon>Actinopterygii</taxon>
        <taxon>Neopterygii</taxon>
        <taxon>Teleostei</taxon>
        <taxon>Ostariophysi</taxon>
        <taxon>Siluriformes</taxon>
        <taxon>Ictaluridae</taxon>
        <taxon>Ameiurus</taxon>
    </lineage>
</organism>
<dbReference type="SMART" id="SM00033">
    <property type="entry name" value="CH"/>
    <property type="match status" value="1"/>
</dbReference>
<dbReference type="Pfam" id="PF15949">
    <property type="entry name" value="DUF4757"/>
    <property type="match status" value="1"/>
</dbReference>
<feature type="compositionally biased region" description="Basic and acidic residues" evidence="1">
    <location>
        <begin position="1"/>
        <end position="18"/>
    </location>
</feature>
<name>A0A7J5ZM62_AMEME</name>
<feature type="region of interest" description="Disordered" evidence="1">
    <location>
        <begin position="1"/>
        <end position="25"/>
    </location>
</feature>
<dbReference type="Proteomes" id="UP000593565">
    <property type="component" value="Unassembled WGS sequence"/>
</dbReference>
<feature type="compositionally biased region" description="Basic and acidic residues" evidence="1">
    <location>
        <begin position="716"/>
        <end position="738"/>
    </location>
</feature>
<feature type="compositionally biased region" description="Basic and acidic residues" evidence="1">
    <location>
        <begin position="411"/>
        <end position="425"/>
    </location>
</feature>
<evidence type="ECO:0000259" key="2">
    <source>
        <dbReference type="PROSITE" id="PS50021"/>
    </source>
</evidence>
<dbReference type="GO" id="GO:0032034">
    <property type="term" value="F:myosin II head/neck binding"/>
    <property type="evidence" value="ECO:0007669"/>
    <property type="project" value="TreeGrafter"/>
</dbReference>
<dbReference type="InterPro" id="IPR031865">
    <property type="entry name" value="DUF4757"/>
</dbReference>